<reference evidence="5 6" key="1">
    <citation type="submission" date="2019-12" db="EMBL/GenBank/DDBJ databases">
        <title>Complete Genome Sequence of a Quorum-Sensing Bacterium,Rhodobacteraceae bacterium C31, Isolated from a marine microalgae symbiotic bacteria.</title>
        <authorList>
            <person name="Zhang Y."/>
        </authorList>
    </citation>
    <scope>NUCLEOTIDE SEQUENCE [LARGE SCALE GENOMIC DNA]</scope>
    <source>
        <strain evidence="5 6">C31</strain>
    </source>
</reference>
<comment type="subcellular location">
    <subcellularLocation>
        <location evidence="1">Membrane</location>
    </subcellularLocation>
</comment>
<evidence type="ECO:0000256" key="1">
    <source>
        <dbReference type="ARBA" id="ARBA00004370"/>
    </source>
</evidence>
<dbReference type="Gene3D" id="2.40.160.50">
    <property type="entry name" value="membrane protein fhac: a member of the omp85/tpsb transporter family"/>
    <property type="match status" value="1"/>
</dbReference>
<name>A0ABX7F873_9RHOB</name>
<proteinExistence type="predicted"/>
<accession>A0ABX7F873</accession>
<keyword evidence="6" id="KW-1185">Reference proteome</keyword>
<sequence length="431" mass="46502">MSRVCHAPRCREALLALAVICLSAPVSARVFETVEVRGAEFIPEEDIRMTCSAMPGVDYADYELGAIEDCLMSTGVFEAVSLYPEGGALVIDVAEIDNRPGRIEAAVSYVSDAGVVGELSFEQYNLFPGTYGALNLSFNSEVKALEAHLYRADAFSETLDFGIDLVAREAHLDDTNYSERGVRAEPYLAWTPDEHARLELGLGWRSYRMYDVDSAASALLLREETGEISAPYLRMSAVYSGGGEEAAGALEYGLRLDHYLWNIGTGEALSDSRLEASMTQPFGGSYRLLGTVRAGSVTGLNGNDTRAVDRFFPGADTFRGFAPRGIGPLDGDDRLGGNSYLVASVEVQRDIGKLLSLPMQAGLFVEAGSAWGLDDTLNGAIDDDWHTRASAGLSLSFEVANTPVSLYVATPLREKSGDKTQAIGLSFTTRF</sequence>
<dbReference type="Pfam" id="PF01103">
    <property type="entry name" value="Omp85"/>
    <property type="match status" value="1"/>
</dbReference>
<protein>
    <submittedName>
        <fullName evidence="5">BamA/TamA family outer membrane protein</fullName>
    </submittedName>
</protein>
<organism evidence="5 6">
    <name type="scientific">Ponticoccus alexandrii</name>
    <dbReference type="NCBI Taxonomy" id="1943633"/>
    <lineage>
        <taxon>Bacteria</taxon>
        <taxon>Pseudomonadati</taxon>
        <taxon>Pseudomonadota</taxon>
        <taxon>Alphaproteobacteria</taxon>
        <taxon>Rhodobacterales</taxon>
        <taxon>Roseobacteraceae</taxon>
        <taxon>Ponticoccus</taxon>
    </lineage>
</organism>
<dbReference type="EMBL" id="CP047166">
    <property type="protein sequence ID" value="QRF66061.1"/>
    <property type="molecule type" value="Genomic_DNA"/>
</dbReference>
<gene>
    <name evidence="5" type="ORF">GQA70_06865</name>
</gene>
<evidence type="ECO:0000313" key="6">
    <source>
        <dbReference type="Proteomes" id="UP000596387"/>
    </source>
</evidence>
<keyword evidence="3" id="KW-0732">Signal</keyword>
<evidence type="ECO:0000313" key="5">
    <source>
        <dbReference type="EMBL" id="QRF66061.1"/>
    </source>
</evidence>
<dbReference type="Proteomes" id="UP000596387">
    <property type="component" value="Chromosome"/>
</dbReference>
<feature type="chain" id="PRO_5045580433" evidence="3">
    <location>
        <begin position="29"/>
        <end position="431"/>
    </location>
</feature>
<feature type="signal peptide" evidence="3">
    <location>
        <begin position="1"/>
        <end position="28"/>
    </location>
</feature>
<evidence type="ECO:0000256" key="3">
    <source>
        <dbReference type="SAM" id="SignalP"/>
    </source>
</evidence>
<evidence type="ECO:0000259" key="4">
    <source>
        <dbReference type="Pfam" id="PF01103"/>
    </source>
</evidence>
<keyword evidence="2" id="KW-0472">Membrane</keyword>
<dbReference type="InterPro" id="IPR000184">
    <property type="entry name" value="Bac_surfAg_D15"/>
</dbReference>
<dbReference type="Gene3D" id="3.10.20.310">
    <property type="entry name" value="membrane protein fhac"/>
    <property type="match status" value="1"/>
</dbReference>
<evidence type="ECO:0000256" key="2">
    <source>
        <dbReference type="ARBA" id="ARBA00023136"/>
    </source>
</evidence>
<feature type="domain" description="Bacterial surface antigen (D15)" evidence="4">
    <location>
        <begin position="264"/>
        <end position="431"/>
    </location>
</feature>